<dbReference type="EC" id="2.9.1.1" evidence="8"/>
<dbReference type="HAMAP" id="MF_00423">
    <property type="entry name" value="SelA"/>
    <property type="match status" value="1"/>
</dbReference>
<dbReference type="EMBL" id="PYOC01000001">
    <property type="protein sequence ID" value="PSV49236.1"/>
    <property type="molecule type" value="Genomic_DNA"/>
</dbReference>
<comment type="similarity">
    <text evidence="7 8">Belongs to the SelA family.</text>
</comment>
<evidence type="ECO:0000256" key="4">
    <source>
        <dbReference type="ARBA" id="ARBA00022898"/>
    </source>
</evidence>
<dbReference type="InterPro" id="IPR025862">
    <property type="entry name" value="SelA_trans_N_dom"/>
</dbReference>
<dbReference type="GO" id="GO:0001514">
    <property type="term" value="P:selenocysteine incorporation"/>
    <property type="evidence" value="ECO:0007669"/>
    <property type="project" value="UniProtKB-UniRule"/>
</dbReference>
<dbReference type="Gene3D" id="3.40.640.10">
    <property type="entry name" value="Type I PLP-dependent aspartate aminotransferase-like (Major domain)"/>
    <property type="match status" value="1"/>
</dbReference>
<comment type="function">
    <text evidence="8">Converts seryl-tRNA(Sec) to selenocysteinyl-tRNA(Sec) required for selenoprotein biosynthesis.</text>
</comment>
<keyword evidence="12" id="KW-1185">Reference proteome</keyword>
<comment type="subcellular location">
    <subcellularLocation>
        <location evidence="8">Cytoplasm</location>
    </subcellularLocation>
</comment>
<organism evidence="11 12">
    <name type="scientific">Photobacterium indicum</name>
    <dbReference type="NCBI Taxonomy" id="81447"/>
    <lineage>
        <taxon>Bacteria</taxon>
        <taxon>Pseudomonadati</taxon>
        <taxon>Pseudomonadota</taxon>
        <taxon>Gammaproteobacteria</taxon>
        <taxon>Vibrionales</taxon>
        <taxon>Vibrionaceae</taxon>
        <taxon>Photobacterium</taxon>
    </lineage>
</organism>
<dbReference type="Proteomes" id="UP000241803">
    <property type="component" value="Unassembled WGS sequence"/>
</dbReference>
<comment type="catalytic activity">
    <reaction evidence="8">
        <text>L-seryl-tRNA(Sec) + selenophosphate + H(+) = L-selenocysteinyl-tRNA(Sec) + phosphate</text>
        <dbReference type="Rhea" id="RHEA:22728"/>
        <dbReference type="Rhea" id="RHEA-COMP:9742"/>
        <dbReference type="Rhea" id="RHEA-COMP:9743"/>
        <dbReference type="ChEBI" id="CHEBI:15378"/>
        <dbReference type="ChEBI" id="CHEBI:16144"/>
        <dbReference type="ChEBI" id="CHEBI:43474"/>
        <dbReference type="ChEBI" id="CHEBI:78533"/>
        <dbReference type="ChEBI" id="CHEBI:78573"/>
        <dbReference type="EC" id="2.9.1.1"/>
    </reaction>
</comment>
<dbReference type="UniPathway" id="UPA00906">
    <property type="reaction ID" value="UER00896"/>
</dbReference>
<dbReference type="InterPro" id="IPR018319">
    <property type="entry name" value="SelA-like"/>
</dbReference>
<reference evidence="11 12" key="1">
    <citation type="submission" date="2018-03" db="EMBL/GenBank/DDBJ databases">
        <title>Whole genome sequencing of Histamine producing bacteria.</title>
        <authorList>
            <person name="Butler K."/>
        </authorList>
    </citation>
    <scope>NUCLEOTIDE SEQUENCE [LARGE SCALE GENOMIC DNA]</scope>
    <source>
        <strain evidence="11 12">ATCC 19614</strain>
    </source>
</reference>
<gene>
    <name evidence="8 11" type="primary">selA</name>
    <name evidence="11" type="ORF">C9J47_01315</name>
</gene>
<evidence type="ECO:0000256" key="6">
    <source>
        <dbReference type="ARBA" id="ARBA00023266"/>
    </source>
</evidence>
<dbReference type="Pfam" id="PF03841">
    <property type="entry name" value="SelA"/>
    <property type="match status" value="1"/>
</dbReference>
<dbReference type="AlphaFoldDB" id="A0A2T3LD07"/>
<evidence type="ECO:0000256" key="5">
    <source>
        <dbReference type="ARBA" id="ARBA00022917"/>
    </source>
</evidence>
<dbReference type="GO" id="GO:0004125">
    <property type="term" value="F:L-seryl-tRNA(Sec) selenium transferase activity"/>
    <property type="evidence" value="ECO:0007669"/>
    <property type="project" value="UniProtKB-UniRule"/>
</dbReference>
<protein>
    <recommendedName>
        <fullName evidence="8">L-seryl-tRNA(Sec) selenium transferase</fullName>
        <ecNumber evidence="8">2.9.1.1</ecNumber>
    </recommendedName>
    <alternativeName>
        <fullName evidence="8">Selenocysteine synthase</fullName>
        <shortName evidence="8">Sec synthase</shortName>
    </alternativeName>
    <alternativeName>
        <fullName evidence="8">Selenocysteinyl-tRNA(Sec) synthase</fullName>
    </alternativeName>
</protein>
<evidence type="ECO:0000256" key="8">
    <source>
        <dbReference type="HAMAP-Rule" id="MF_00423"/>
    </source>
</evidence>
<comment type="cofactor">
    <cofactor evidence="1 8 9">
        <name>pyridoxal 5'-phosphate</name>
        <dbReference type="ChEBI" id="CHEBI:597326"/>
    </cofactor>
</comment>
<comment type="caution">
    <text evidence="11">The sequence shown here is derived from an EMBL/GenBank/DDBJ whole genome shotgun (WGS) entry which is preliminary data.</text>
</comment>
<sequence length="456" mass="49805">MAVNTAINYRLPQVEQLLQHPSLQTYILALSRPVVTEILRSQFALIRQSERFQVQGVEGVDVLAVVIKSCEVQQGKRQVRVINATGIAVHTNLGRSPIATELWDSARDVNTGYSNLELELATGKRGGRNGLLPSLVNAWLGAEDCVIVNNNAASLYLILHALAAGKEVIVSRGEQIQIGGGFRIPDILALSGCKLVEVGTTNITTSDDYINALTDNTAMVLMVHQSNFSIQGFTESPDIQDVAKRLPEHVQLVVDQGSGLSSEQYANSETSLSRYLHMGADLVCFSGDKILGGPQAGIIAGRQDLTQVLLKNPMMRAFRAGRIVLALLEELLVKKLNQEPSGEGVAQHTLLRCRHTRTLADRLTVKWSPYAEVVSMEMQVGGGSIPSETYACFGLALSLPGKAQQHLDALRVMPTPIIAYLHADRLMLNLATLLDDDLPRFEAQIEHYLQRFLSIG</sequence>
<feature type="domain" description="L-seryl-tRNA selenium transferase N-terminal" evidence="10">
    <location>
        <begin position="10"/>
        <end position="41"/>
    </location>
</feature>
<evidence type="ECO:0000256" key="2">
    <source>
        <dbReference type="ARBA" id="ARBA00022490"/>
    </source>
</evidence>
<dbReference type="RefSeq" id="WP_107251890.1">
    <property type="nucleotide sequence ID" value="NZ_JAKJTK010000029.1"/>
</dbReference>
<evidence type="ECO:0000313" key="11">
    <source>
        <dbReference type="EMBL" id="PSV49236.1"/>
    </source>
</evidence>
<proteinExistence type="inferred from homology"/>
<evidence type="ECO:0000256" key="9">
    <source>
        <dbReference type="PIRSR" id="PIRSR618319-50"/>
    </source>
</evidence>
<dbReference type="NCBIfam" id="TIGR00474">
    <property type="entry name" value="selA"/>
    <property type="match status" value="1"/>
</dbReference>
<dbReference type="GO" id="GO:0005737">
    <property type="term" value="C:cytoplasm"/>
    <property type="evidence" value="ECO:0007669"/>
    <property type="project" value="UniProtKB-SubCell"/>
</dbReference>
<feature type="modified residue" description="N6-(pyridoxal phosphate)lysine" evidence="8 9">
    <location>
        <position position="289"/>
    </location>
</feature>
<evidence type="ECO:0000313" key="12">
    <source>
        <dbReference type="Proteomes" id="UP000241803"/>
    </source>
</evidence>
<accession>A0A2T3LD07</accession>
<dbReference type="InterPro" id="IPR015424">
    <property type="entry name" value="PyrdxlP-dep_Trfase"/>
</dbReference>
<keyword evidence="3 8" id="KW-0808">Transferase</keyword>
<dbReference type="PANTHER" id="PTHR32328:SF0">
    <property type="entry name" value="L-SERYL-TRNA(SEC) SELENIUM TRANSFERASE"/>
    <property type="match status" value="1"/>
</dbReference>
<evidence type="ECO:0000259" key="10">
    <source>
        <dbReference type="Pfam" id="PF12390"/>
    </source>
</evidence>
<keyword evidence="6 8" id="KW-0711">Selenium</keyword>
<keyword evidence="5 8" id="KW-0648">Protein biosynthesis</keyword>
<evidence type="ECO:0000256" key="7">
    <source>
        <dbReference type="ARBA" id="ARBA00044507"/>
    </source>
</evidence>
<dbReference type="InterPro" id="IPR015421">
    <property type="entry name" value="PyrdxlP-dep_Trfase_major"/>
</dbReference>
<name>A0A2T3LD07_9GAMM</name>
<dbReference type="InterPro" id="IPR004534">
    <property type="entry name" value="SelA_trans"/>
</dbReference>
<dbReference type="PANTHER" id="PTHR32328">
    <property type="entry name" value="L-SERYL-TRNA(SEC) SELENIUM TRANSFERASE"/>
    <property type="match status" value="1"/>
</dbReference>
<dbReference type="Gene3D" id="3.90.1150.180">
    <property type="match status" value="1"/>
</dbReference>
<evidence type="ECO:0000256" key="1">
    <source>
        <dbReference type="ARBA" id="ARBA00001933"/>
    </source>
</evidence>
<dbReference type="Pfam" id="PF12390">
    <property type="entry name" value="Se-cys_synth_N"/>
    <property type="match status" value="1"/>
</dbReference>
<keyword evidence="4 8" id="KW-0663">Pyridoxal phosphate</keyword>
<comment type="pathway">
    <text evidence="8">Aminoacyl-tRNA biosynthesis; selenocysteinyl-tRNA(Sec) biosynthesis; selenocysteinyl-tRNA(Sec) from L-seryl-tRNA(Sec) (bacterial route): step 1/1.</text>
</comment>
<keyword evidence="2 8" id="KW-0963">Cytoplasm</keyword>
<evidence type="ECO:0000256" key="3">
    <source>
        <dbReference type="ARBA" id="ARBA00022679"/>
    </source>
</evidence>
<dbReference type="SUPFAM" id="SSF53383">
    <property type="entry name" value="PLP-dependent transferases"/>
    <property type="match status" value="1"/>
</dbReference>
<dbReference type="GO" id="GO:0001717">
    <property type="term" value="P:conversion of seryl-tRNAsec to selenocys-tRNAsec"/>
    <property type="evidence" value="ECO:0007669"/>
    <property type="project" value="UniProtKB-UniRule"/>
</dbReference>